<keyword evidence="1" id="KW-0472">Membrane</keyword>
<dbReference type="AlphaFoldDB" id="A0A0B0NRT0"/>
<feature type="transmembrane region" description="Helical" evidence="1">
    <location>
        <begin position="39"/>
        <end position="60"/>
    </location>
</feature>
<keyword evidence="3" id="KW-1185">Reference proteome</keyword>
<keyword evidence="1" id="KW-1133">Transmembrane helix</keyword>
<proteinExistence type="predicted"/>
<protein>
    <submittedName>
        <fullName evidence="2">Uncharacterized protein</fullName>
    </submittedName>
</protein>
<reference evidence="3" key="1">
    <citation type="submission" date="2014-09" db="EMBL/GenBank/DDBJ databases">
        <authorList>
            <person name="Mudge J."/>
            <person name="Ramaraj T."/>
            <person name="Lindquist I.E."/>
            <person name="Bharti A.K."/>
            <person name="Sundararajan A."/>
            <person name="Cameron C.T."/>
            <person name="Woodward J.E."/>
            <person name="May G.D."/>
            <person name="Brubaker C."/>
            <person name="Broadhvest J."/>
            <person name="Wilkins T.A."/>
        </authorList>
    </citation>
    <scope>NUCLEOTIDE SEQUENCE</scope>
    <source>
        <strain evidence="3">cv. AKA8401</strain>
    </source>
</reference>
<sequence length="64" mass="7664">MALSYTTTCTKITSSSNHNYHLWNKPIHAIFTYNHEFKAFSLSNIIYLIILSFQIIYKYLKIRF</sequence>
<keyword evidence="1" id="KW-0812">Transmembrane</keyword>
<evidence type="ECO:0000313" key="3">
    <source>
        <dbReference type="Proteomes" id="UP000032142"/>
    </source>
</evidence>
<organism evidence="2 3">
    <name type="scientific">Gossypium arboreum</name>
    <name type="common">Tree cotton</name>
    <name type="synonym">Gossypium nanking</name>
    <dbReference type="NCBI Taxonomy" id="29729"/>
    <lineage>
        <taxon>Eukaryota</taxon>
        <taxon>Viridiplantae</taxon>
        <taxon>Streptophyta</taxon>
        <taxon>Embryophyta</taxon>
        <taxon>Tracheophyta</taxon>
        <taxon>Spermatophyta</taxon>
        <taxon>Magnoliopsida</taxon>
        <taxon>eudicotyledons</taxon>
        <taxon>Gunneridae</taxon>
        <taxon>Pentapetalae</taxon>
        <taxon>rosids</taxon>
        <taxon>malvids</taxon>
        <taxon>Malvales</taxon>
        <taxon>Malvaceae</taxon>
        <taxon>Malvoideae</taxon>
        <taxon>Gossypium</taxon>
    </lineage>
</organism>
<dbReference type="EMBL" id="KN404065">
    <property type="protein sequence ID" value="KHG15565.1"/>
    <property type="molecule type" value="Genomic_DNA"/>
</dbReference>
<gene>
    <name evidence="2" type="ORF">F383_20841</name>
</gene>
<dbReference type="Proteomes" id="UP000032142">
    <property type="component" value="Unassembled WGS sequence"/>
</dbReference>
<evidence type="ECO:0000256" key="1">
    <source>
        <dbReference type="SAM" id="Phobius"/>
    </source>
</evidence>
<accession>A0A0B0NRT0</accession>
<name>A0A0B0NRT0_GOSAR</name>
<evidence type="ECO:0000313" key="2">
    <source>
        <dbReference type="EMBL" id="KHG15565.1"/>
    </source>
</evidence>